<name>A0A0A8YJ48_ARUDO</name>
<protein>
    <submittedName>
        <fullName evidence="1">Uncharacterized protein</fullName>
    </submittedName>
</protein>
<dbReference type="EMBL" id="GBRH01271361">
    <property type="protein sequence ID" value="JAD26534.1"/>
    <property type="molecule type" value="Transcribed_RNA"/>
</dbReference>
<dbReference type="AlphaFoldDB" id="A0A0A8YJ48"/>
<evidence type="ECO:0000313" key="1">
    <source>
        <dbReference type="EMBL" id="JAD26534.1"/>
    </source>
</evidence>
<reference evidence="1" key="1">
    <citation type="submission" date="2014-09" db="EMBL/GenBank/DDBJ databases">
        <authorList>
            <person name="Magalhaes I.L.F."/>
            <person name="Oliveira U."/>
            <person name="Santos F.R."/>
            <person name="Vidigal T.H.D.A."/>
            <person name="Brescovit A.D."/>
            <person name="Santos A.J."/>
        </authorList>
    </citation>
    <scope>NUCLEOTIDE SEQUENCE</scope>
    <source>
        <tissue evidence="1">Shoot tissue taken approximately 20 cm above the soil surface</tissue>
    </source>
</reference>
<sequence length="45" mass="4929">MSHCASGVHIWKPEHANCFPHFAANCCCCTITSYNGVLQDTTSNK</sequence>
<reference evidence="1" key="2">
    <citation type="journal article" date="2015" name="Data Brief">
        <title>Shoot transcriptome of the giant reed, Arundo donax.</title>
        <authorList>
            <person name="Barrero R.A."/>
            <person name="Guerrero F.D."/>
            <person name="Moolhuijzen P."/>
            <person name="Goolsby J.A."/>
            <person name="Tidwell J."/>
            <person name="Bellgard S.E."/>
            <person name="Bellgard M.I."/>
        </authorList>
    </citation>
    <scope>NUCLEOTIDE SEQUENCE</scope>
    <source>
        <tissue evidence="1">Shoot tissue taken approximately 20 cm above the soil surface</tissue>
    </source>
</reference>
<organism evidence="1">
    <name type="scientific">Arundo donax</name>
    <name type="common">Giant reed</name>
    <name type="synonym">Donax arundinaceus</name>
    <dbReference type="NCBI Taxonomy" id="35708"/>
    <lineage>
        <taxon>Eukaryota</taxon>
        <taxon>Viridiplantae</taxon>
        <taxon>Streptophyta</taxon>
        <taxon>Embryophyta</taxon>
        <taxon>Tracheophyta</taxon>
        <taxon>Spermatophyta</taxon>
        <taxon>Magnoliopsida</taxon>
        <taxon>Liliopsida</taxon>
        <taxon>Poales</taxon>
        <taxon>Poaceae</taxon>
        <taxon>PACMAD clade</taxon>
        <taxon>Arundinoideae</taxon>
        <taxon>Arundineae</taxon>
        <taxon>Arundo</taxon>
    </lineage>
</organism>
<proteinExistence type="predicted"/>
<accession>A0A0A8YJ48</accession>